<gene>
    <name evidence="1" type="ORF">LTRI10_LOCUS13280</name>
</gene>
<protein>
    <submittedName>
        <fullName evidence="1">Uncharacterized protein</fullName>
    </submittedName>
</protein>
<dbReference type="Proteomes" id="UP001497516">
    <property type="component" value="Chromosome 2"/>
</dbReference>
<evidence type="ECO:0000313" key="1">
    <source>
        <dbReference type="EMBL" id="CAL1371203.1"/>
    </source>
</evidence>
<proteinExistence type="predicted"/>
<keyword evidence="2" id="KW-1185">Reference proteome</keyword>
<sequence length="189" mass="20780">MTSTSSGQSSVGSFNRGMGPQQTDFLTQVQAEVGIPRWGLHDPRCVLVVGRPILACVGWPLEVVFDVETWGTIFETAWSGAILYLLGPKLRYKGQEWLAVHLEEVSEEVMDEGGAKMEGRSNASDPAIRGEVQPRVFSMKRSEADASLEVVTSTILIHDTLAYALIDPGSTIRSFPMHFLIICMKNLNP</sequence>
<accession>A0AAV2DDC0</accession>
<reference evidence="1 2" key="1">
    <citation type="submission" date="2024-04" db="EMBL/GenBank/DDBJ databases">
        <authorList>
            <person name="Fracassetti M."/>
        </authorList>
    </citation>
    <scope>NUCLEOTIDE SEQUENCE [LARGE SCALE GENOMIC DNA]</scope>
</reference>
<dbReference type="EMBL" id="OZ034815">
    <property type="protein sequence ID" value="CAL1371203.1"/>
    <property type="molecule type" value="Genomic_DNA"/>
</dbReference>
<organism evidence="1 2">
    <name type="scientific">Linum trigynum</name>
    <dbReference type="NCBI Taxonomy" id="586398"/>
    <lineage>
        <taxon>Eukaryota</taxon>
        <taxon>Viridiplantae</taxon>
        <taxon>Streptophyta</taxon>
        <taxon>Embryophyta</taxon>
        <taxon>Tracheophyta</taxon>
        <taxon>Spermatophyta</taxon>
        <taxon>Magnoliopsida</taxon>
        <taxon>eudicotyledons</taxon>
        <taxon>Gunneridae</taxon>
        <taxon>Pentapetalae</taxon>
        <taxon>rosids</taxon>
        <taxon>fabids</taxon>
        <taxon>Malpighiales</taxon>
        <taxon>Linaceae</taxon>
        <taxon>Linum</taxon>
    </lineage>
</organism>
<name>A0AAV2DDC0_9ROSI</name>
<dbReference type="AlphaFoldDB" id="A0AAV2DDC0"/>
<evidence type="ECO:0000313" key="2">
    <source>
        <dbReference type="Proteomes" id="UP001497516"/>
    </source>
</evidence>